<dbReference type="Proteomes" id="UP001320159">
    <property type="component" value="Unassembled WGS sequence"/>
</dbReference>
<keyword evidence="9" id="KW-0735">Signal-anchor</keyword>
<dbReference type="PANTHER" id="PTHR10859:SF91">
    <property type="entry name" value="DOLICHYL-PHOSPHATE BETA-GLUCOSYLTRANSFERASE"/>
    <property type="match status" value="1"/>
</dbReference>
<keyword evidence="6 14" id="KW-0808">Transferase</keyword>
<evidence type="ECO:0000256" key="8">
    <source>
        <dbReference type="ARBA" id="ARBA00022824"/>
    </source>
</evidence>
<dbReference type="InterPro" id="IPR035518">
    <property type="entry name" value="DPG_synthase"/>
</dbReference>
<evidence type="ECO:0000256" key="1">
    <source>
        <dbReference type="ARBA" id="ARBA00004389"/>
    </source>
</evidence>
<comment type="similarity">
    <text evidence="3">Belongs to the glycosyltransferase 2 family.</text>
</comment>
<dbReference type="Gene3D" id="3.90.550.10">
    <property type="entry name" value="Spore Coat Polysaccharide Biosynthesis Protein SpsA, Chain A"/>
    <property type="match status" value="1"/>
</dbReference>
<evidence type="ECO:0000256" key="12">
    <source>
        <dbReference type="ARBA" id="ARBA00045097"/>
    </source>
</evidence>
<evidence type="ECO:0000313" key="14">
    <source>
        <dbReference type="EMBL" id="MCD1296098.1"/>
    </source>
</evidence>
<keyword evidence="7" id="KW-0812">Transmembrane</keyword>
<evidence type="ECO:0000256" key="11">
    <source>
        <dbReference type="ARBA" id="ARBA00023136"/>
    </source>
</evidence>
<evidence type="ECO:0000256" key="10">
    <source>
        <dbReference type="ARBA" id="ARBA00022989"/>
    </source>
</evidence>
<comment type="caution">
    <text evidence="14">The sequence shown here is derived from an EMBL/GenBank/DDBJ whole genome shotgun (WGS) entry which is preliminary data.</text>
</comment>
<accession>A0AAP2W769</accession>
<evidence type="ECO:0000256" key="2">
    <source>
        <dbReference type="ARBA" id="ARBA00004922"/>
    </source>
</evidence>
<gene>
    <name evidence="14" type="ORF">CUJ83_13930</name>
</gene>
<dbReference type="Pfam" id="PF00535">
    <property type="entry name" value="Glycos_transf_2"/>
    <property type="match status" value="1"/>
</dbReference>
<reference evidence="14 15" key="1">
    <citation type="submission" date="2017-11" db="EMBL/GenBank/DDBJ databases">
        <title>Isolation and Characterization of Family Methanocellaceae Species from Potential Methane Hydrate Area Offshore Southwestern Taiwan.</title>
        <authorList>
            <person name="Zhang W.-L."/>
            <person name="Chen W.-C."/>
            <person name="Lai M.-C."/>
            <person name="Chen S.-C."/>
        </authorList>
    </citation>
    <scope>NUCLEOTIDE SEQUENCE [LARGE SCALE GENOMIC DNA]</scope>
    <source>
        <strain evidence="14 15">CWC-04</strain>
    </source>
</reference>
<dbReference type="GO" id="GO:0006487">
    <property type="term" value="P:protein N-linked glycosylation"/>
    <property type="evidence" value="ECO:0007669"/>
    <property type="project" value="TreeGrafter"/>
</dbReference>
<dbReference type="InterPro" id="IPR001173">
    <property type="entry name" value="Glyco_trans_2-like"/>
</dbReference>
<feature type="domain" description="Glycosyltransferase 2-like" evidence="13">
    <location>
        <begin position="3"/>
        <end position="164"/>
    </location>
</feature>
<keyword evidence="8" id="KW-0256">Endoplasmic reticulum</keyword>
<dbReference type="RefSeq" id="WP_230742977.1">
    <property type="nucleotide sequence ID" value="NZ_PGCK01000013.1"/>
</dbReference>
<dbReference type="InterPro" id="IPR029044">
    <property type="entry name" value="Nucleotide-diphossugar_trans"/>
</dbReference>
<keyword evidence="11" id="KW-0472">Membrane</keyword>
<evidence type="ECO:0000313" key="15">
    <source>
        <dbReference type="Proteomes" id="UP001320159"/>
    </source>
</evidence>
<keyword evidence="10" id="KW-1133">Transmembrane helix</keyword>
<name>A0AAP2W769_9EURY</name>
<dbReference type="EMBL" id="PGCK01000013">
    <property type="protein sequence ID" value="MCD1296098.1"/>
    <property type="molecule type" value="Genomic_DNA"/>
</dbReference>
<evidence type="ECO:0000256" key="6">
    <source>
        <dbReference type="ARBA" id="ARBA00022679"/>
    </source>
</evidence>
<evidence type="ECO:0000256" key="5">
    <source>
        <dbReference type="ARBA" id="ARBA00022676"/>
    </source>
</evidence>
<dbReference type="GO" id="GO:0004581">
    <property type="term" value="F:dolichyl-phosphate beta-glucosyltransferase activity"/>
    <property type="evidence" value="ECO:0007669"/>
    <property type="project" value="UniProtKB-EC"/>
</dbReference>
<evidence type="ECO:0000256" key="3">
    <source>
        <dbReference type="ARBA" id="ARBA00006739"/>
    </source>
</evidence>
<dbReference type="SUPFAM" id="SSF53448">
    <property type="entry name" value="Nucleotide-diphospho-sugar transferases"/>
    <property type="match status" value="1"/>
</dbReference>
<proteinExistence type="inferred from homology"/>
<dbReference type="EC" id="2.4.1.117" evidence="4"/>
<dbReference type="CDD" id="cd04188">
    <property type="entry name" value="DPG_synthase"/>
    <property type="match status" value="1"/>
</dbReference>
<sequence length="231" mass="25890">MISVIIPAYNEESRIEKTLTDYIEGLKASGREYELIVVCDGSKDRTAEIASGYAKVLEFADRLGKGGGVLEGFKAAGGDVLGYTDADNSLKVDQFIKLIEEMDRTGAGCVIADRKSKESIIVESQYLIRRFASEAFNFMLSRAIFGLKIRDSQCGGKIFKKECLEPVIPKMVCKGFEFDVELLWRIKSNGCDIVEVPVIWKDDKGSKFSFKYIPSMFVNLMKVRLGIYKKN</sequence>
<evidence type="ECO:0000256" key="9">
    <source>
        <dbReference type="ARBA" id="ARBA00022968"/>
    </source>
</evidence>
<keyword evidence="15" id="KW-1185">Reference proteome</keyword>
<protein>
    <recommendedName>
        <fullName evidence="4">dolichyl-phosphate beta-glucosyltransferase</fullName>
        <ecNumber evidence="4">2.4.1.117</ecNumber>
    </recommendedName>
</protein>
<organism evidence="14 15">
    <name type="scientific">Methanooceanicella nereidis</name>
    <dbReference type="NCBI Taxonomy" id="2052831"/>
    <lineage>
        <taxon>Archaea</taxon>
        <taxon>Methanobacteriati</taxon>
        <taxon>Methanobacteriota</taxon>
        <taxon>Stenosarchaea group</taxon>
        <taxon>Methanomicrobia</taxon>
        <taxon>Methanocellales</taxon>
        <taxon>Methanocellaceae</taxon>
        <taxon>Methanooceanicella</taxon>
    </lineage>
</organism>
<comment type="pathway">
    <text evidence="2">Protein modification; protein glycosylation.</text>
</comment>
<evidence type="ECO:0000256" key="4">
    <source>
        <dbReference type="ARBA" id="ARBA00012583"/>
    </source>
</evidence>
<comment type="catalytic activity">
    <reaction evidence="12">
        <text>a di-trans,poly-cis-dolichyl phosphate + UDP-alpha-D-glucose = a di-trans,poly-cis-dolichyl beta-D-glucosyl phosphate + UDP</text>
        <dbReference type="Rhea" id="RHEA:15401"/>
        <dbReference type="Rhea" id="RHEA-COMP:19498"/>
        <dbReference type="Rhea" id="RHEA-COMP:19502"/>
        <dbReference type="ChEBI" id="CHEBI:57525"/>
        <dbReference type="ChEBI" id="CHEBI:57683"/>
        <dbReference type="ChEBI" id="CHEBI:58223"/>
        <dbReference type="ChEBI" id="CHEBI:58885"/>
        <dbReference type="EC" id="2.4.1.117"/>
    </reaction>
    <physiologicalReaction direction="left-to-right" evidence="12">
        <dbReference type="Rhea" id="RHEA:15402"/>
    </physiologicalReaction>
</comment>
<keyword evidence="5" id="KW-0328">Glycosyltransferase</keyword>
<dbReference type="PANTHER" id="PTHR10859">
    <property type="entry name" value="GLYCOSYL TRANSFERASE"/>
    <property type="match status" value="1"/>
</dbReference>
<dbReference type="AlphaFoldDB" id="A0AAP2W769"/>
<evidence type="ECO:0000256" key="7">
    <source>
        <dbReference type="ARBA" id="ARBA00022692"/>
    </source>
</evidence>
<comment type="subcellular location">
    <subcellularLocation>
        <location evidence="1">Endoplasmic reticulum membrane</location>
        <topology evidence="1">Single-pass membrane protein</topology>
    </subcellularLocation>
</comment>
<evidence type="ECO:0000259" key="13">
    <source>
        <dbReference type="Pfam" id="PF00535"/>
    </source>
</evidence>